<keyword evidence="12" id="KW-1185">Reference proteome</keyword>
<evidence type="ECO:0000256" key="4">
    <source>
        <dbReference type="ARBA" id="ARBA00022723"/>
    </source>
</evidence>
<keyword evidence="4" id="KW-0479">Metal-binding</keyword>
<comment type="caution">
    <text evidence="11">The sequence shown here is derived from an EMBL/GenBank/DDBJ whole genome shotgun (WGS) entry which is preliminary data.</text>
</comment>
<evidence type="ECO:0000256" key="3">
    <source>
        <dbReference type="ARBA" id="ARBA00022695"/>
    </source>
</evidence>
<dbReference type="Proteomes" id="UP000256919">
    <property type="component" value="Unassembled WGS sequence"/>
</dbReference>
<proteinExistence type="inferred from homology"/>
<evidence type="ECO:0000256" key="5">
    <source>
        <dbReference type="ARBA" id="ARBA00022842"/>
    </source>
</evidence>
<evidence type="ECO:0000256" key="9">
    <source>
        <dbReference type="ARBA" id="ARBA00048173"/>
    </source>
</evidence>
<evidence type="ECO:0000256" key="6">
    <source>
        <dbReference type="ARBA" id="ARBA00022918"/>
    </source>
</evidence>
<dbReference type="GO" id="GO:0046872">
    <property type="term" value="F:metal ion binding"/>
    <property type="evidence" value="ECO:0007669"/>
    <property type="project" value="UniProtKB-KW"/>
</dbReference>
<organism evidence="11 12">
    <name type="scientific">Winogradskyella pacifica</name>
    <dbReference type="NCBI Taxonomy" id="664642"/>
    <lineage>
        <taxon>Bacteria</taxon>
        <taxon>Pseudomonadati</taxon>
        <taxon>Bacteroidota</taxon>
        <taxon>Flavobacteriia</taxon>
        <taxon>Flavobacteriales</taxon>
        <taxon>Flavobacteriaceae</taxon>
        <taxon>Winogradskyella</taxon>
    </lineage>
</organism>
<reference evidence="11 12" key="1">
    <citation type="submission" date="2018-07" db="EMBL/GenBank/DDBJ databases">
        <title>Genomic Encyclopedia of Type Strains, Phase III (KMG-III): the genomes of soil and plant-associated and newly described type strains.</title>
        <authorList>
            <person name="Whitman W."/>
        </authorList>
    </citation>
    <scope>NUCLEOTIDE SEQUENCE [LARGE SCALE GENOMIC DNA]</scope>
    <source>
        <strain evidence="11 12">CECT 7948</strain>
    </source>
</reference>
<dbReference type="EC" id="2.7.7.49" evidence="1"/>
<dbReference type="PROSITE" id="PS50878">
    <property type="entry name" value="RT_POL"/>
    <property type="match status" value="1"/>
</dbReference>
<evidence type="ECO:0000313" key="12">
    <source>
        <dbReference type="Proteomes" id="UP000256919"/>
    </source>
</evidence>
<dbReference type="OrthoDB" id="9780724at2"/>
<dbReference type="PANTHER" id="PTHR34047:SF7">
    <property type="entry name" value="RNA-DIRECTED DNA POLYMERASE"/>
    <property type="match status" value="1"/>
</dbReference>
<dbReference type="PRINTS" id="PR00866">
    <property type="entry name" value="RNADNAPOLMS"/>
</dbReference>
<dbReference type="InterPro" id="IPR000123">
    <property type="entry name" value="Reverse_transcriptase_msDNA"/>
</dbReference>
<keyword evidence="5" id="KW-0460">Magnesium</keyword>
<evidence type="ECO:0000256" key="8">
    <source>
        <dbReference type="ARBA" id="ARBA00034120"/>
    </source>
</evidence>
<keyword evidence="6 11" id="KW-0695">RNA-directed DNA polymerase</keyword>
<keyword evidence="7" id="KW-0051">Antiviral defense</keyword>
<evidence type="ECO:0000256" key="7">
    <source>
        <dbReference type="ARBA" id="ARBA00023118"/>
    </source>
</evidence>
<comment type="similarity">
    <text evidence="8">Belongs to the bacterial reverse transcriptase family.</text>
</comment>
<evidence type="ECO:0000256" key="1">
    <source>
        <dbReference type="ARBA" id="ARBA00012493"/>
    </source>
</evidence>
<dbReference type="InterPro" id="IPR051083">
    <property type="entry name" value="GrpII_Intron_Splice-Mob/Def"/>
</dbReference>
<dbReference type="Pfam" id="PF00078">
    <property type="entry name" value="RVT_1"/>
    <property type="match status" value="1"/>
</dbReference>
<dbReference type="RefSeq" id="WP_115809446.1">
    <property type="nucleotide sequence ID" value="NZ_QREI01000003.1"/>
</dbReference>
<evidence type="ECO:0000259" key="10">
    <source>
        <dbReference type="PROSITE" id="PS50878"/>
    </source>
</evidence>
<dbReference type="SUPFAM" id="SSF56672">
    <property type="entry name" value="DNA/RNA polymerases"/>
    <property type="match status" value="1"/>
</dbReference>
<dbReference type="GO" id="GO:0051607">
    <property type="term" value="P:defense response to virus"/>
    <property type="evidence" value="ECO:0007669"/>
    <property type="project" value="UniProtKB-KW"/>
</dbReference>
<dbReference type="GO" id="GO:0003964">
    <property type="term" value="F:RNA-directed DNA polymerase activity"/>
    <property type="evidence" value="ECO:0007669"/>
    <property type="project" value="UniProtKB-KW"/>
</dbReference>
<name>A0A3D9N2A5_9FLAO</name>
<dbReference type="PANTHER" id="PTHR34047">
    <property type="entry name" value="NUCLEAR INTRON MATURASE 1, MITOCHONDRIAL-RELATED"/>
    <property type="match status" value="1"/>
</dbReference>
<dbReference type="AlphaFoldDB" id="A0A3D9N2A5"/>
<dbReference type="CDD" id="cd03487">
    <property type="entry name" value="RT_Bac_retron_II"/>
    <property type="match status" value="1"/>
</dbReference>
<accession>A0A3D9N2A5</accession>
<sequence>MSFPFKQFEEQARKQEKSQEYIDFCLAYARKLSENGYPVTFSLEHLAMQIGVQSDYLRNLIGDDKNNIEYNYELKYKRYNYFKLKKRDGGFREIMAPAKDLKFIQKWILVNILSKFKLADSCKGFRQGVSIYDNAKVHENSEIILKVDLLKFYDTITEKRAYRAFRLIGYVKNLSYSLAKITTAKHRDSYWRNFDDISKETLKELIIVKPPILPQGAPTSPMISNILATKMDYRFDALAKKQNCRYSRYADDLTFSITKEGKLPSLKLITKIITDEGFFINDKKTRFMKKGCKQYVTGLTTTNGINVSKKYRKEIYEHIYYCRKYGVSSHLSKREEEFSGFNSIKFHNWLYGHLCFIKSVNKAASNKMLEDFNKIDWFV</sequence>
<evidence type="ECO:0000313" key="11">
    <source>
        <dbReference type="EMBL" id="REE25018.1"/>
    </source>
</evidence>
<gene>
    <name evidence="11" type="ORF">DFQ09_103325</name>
</gene>
<dbReference type="InterPro" id="IPR043502">
    <property type="entry name" value="DNA/RNA_pol_sf"/>
</dbReference>
<protein>
    <recommendedName>
        <fullName evidence="1">RNA-directed DNA polymerase</fullName>
        <ecNumber evidence="1">2.7.7.49</ecNumber>
    </recommendedName>
</protein>
<keyword evidence="3" id="KW-0548">Nucleotidyltransferase</keyword>
<dbReference type="EMBL" id="QREI01000003">
    <property type="protein sequence ID" value="REE25018.1"/>
    <property type="molecule type" value="Genomic_DNA"/>
</dbReference>
<comment type="catalytic activity">
    <reaction evidence="9">
        <text>DNA(n) + a 2'-deoxyribonucleoside 5'-triphosphate = DNA(n+1) + diphosphate</text>
        <dbReference type="Rhea" id="RHEA:22508"/>
        <dbReference type="Rhea" id="RHEA-COMP:17339"/>
        <dbReference type="Rhea" id="RHEA-COMP:17340"/>
        <dbReference type="ChEBI" id="CHEBI:33019"/>
        <dbReference type="ChEBI" id="CHEBI:61560"/>
        <dbReference type="ChEBI" id="CHEBI:173112"/>
        <dbReference type="EC" id="2.7.7.49"/>
    </reaction>
</comment>
<evidence type="ECO:0000256" key="2">
    <source>
        <dbReference type="ARBA" id="ARBA00022679"/>
    </source>
</evidence>
<feature type="domain" description="Reverse transcriptase" evidence="10">
    <location>
        <begin position="65"/>
        <end position="307"/>
    </location>
</feature>
<dbReference type="InterPro" id="IPR000477">
    <property type="entry name" value="RT_dom"/>
</dbReference>
<dbReference type="GO" id="GO:0003723">
    <property type="term" value="F:RNA binding"/>
    <property type="evidence" value="ECO:0007669"/>
    <property type="project" value="InterPro"/>
</dbReference>
<keyword evidence="2" id="KW-0808">Transferase</keyword>